<dbReference type="Gene3D" id="3.40.50.1820">
    <property type="entry name" value="alpha/beta hydrolase"/>
    <property type="match status" value="1"/>
</dbReference>
<evidence type="ECO:0000256" key="2">
    <source>
        <dbReference type="ARBA" id="ARBA00023315"/>
    </source>
</evidence>
<keyword evidence="1" id="KW-0808">Transferase</keyword>
<feature type="domain" description="Poly-beta-hydroxybutyrate polymerase N-terminal" evidence="4">
    <location>
        <begin position="30"/>
        <end position="71"/>
    </location>
</feature>
<dbReference type="InterPro" id="IPR022211">
    <property type="entry name" value="PHBC_N"/>
</dbReference>
<dbReference type="AlphaFoldDB" id="A0A318IXK2"/>
<accession>A0A318IXK2</accession>
<organism evidence="5 6">
    <name type="scientific">Undibacterium pigrum</name>
    <dbReference type="NCBI Taxonomy" id="401470"/>
    <lineage>
        <taxon>Bacteria</taxon>
        <taxon>Pseudomonadati</taxon>
        <taxon>Pseudomonadota</taxon>
        <taxon>Betaproteobacteria</taxon>
        <taxon>Burkholderiales</taxon>
        <taxon>Oxalobacteraceae</taxon>
        <taxon>Undibacterium</taxon>
    </lineage>
</organism>
<dbReference type="GO" id="GO:0016746">
    <property type="term" value="F:acyltransferase activity"/>
    <property type="evidence" value="ECO:0007669"/>
    <property type="project" value="UniProtKB-KW"/>
</dbReference>
<dbReference type="InterPro" id="IPR010941">
    <property type="entry name" value="PhaC_N"/>
</dbReference>
<dbReference type="Proteomes" id="UP000247792">
    <property type="component" value="Unassembled WGS sequence"/>
</dbReference>
<dbReference type="PANTHER" id="PTHR36837">
    <property type="entry name" value="POLY(3-HYDROXYALKANOATE) POLYMERASE SUBUNIT PHAC"/>
    <property type="match status" value="1"/>
</dbReference>
<dbReference type="Pfam" id="PF12551">
    <property type="entry name" value="PHBC_N"/>
    <property type="match status" value="1"/>
</dbReference>
<keyword evidence="6" id="KW-1185">Reference proteome</keyword>
<evidence type="ECO:0000313" key="6">
    <source>
        <dbReference type="Proteomes" id="UP000247792"/>
    </source>
</evidence>
<dbReference type="InterPro" id="IPR029058">
    <property type="entry name" value="AB_hydrolase_fold"/>
</dbReference>
<sequence length="610" mass="68095">MKTDYSPTPPYQQTEEKREQLCYLSDGKTEVHPLDMLLQNNIAKLTGGLSPASMALAWMDWGMHIAMSPGKQMELANLLQKQISSWPQLLTPVFIGSAVDKKSASSMSADHRFSYPGWANWPFNAMSQSFLQGQELLQAATTGVRGVSAHHENVVNFMSRQLLDVISPTNIPMLNPEVIATTQATGGRNLMTGAAHWLQDHGLEFTIPGVDTGEHKSEQLSYQPGRDVAVTEGKIVFRNHLIELIQYEPQTTKVYAEPVLIVPSWIMKYYILDLSPHNSLVRFLVSQGHTVFMISWKNPGKEDRNLGMQDYLDSGLFAALEETGKSSQHKAVHAVGYCLGGTLLAIAAAALASEHAKEYTRHLPAVKSLTLLASQTDFTEPGELGLFIDDSQIALLDAQMYEQGYLTGEQMTGSFQLLNSRDLIWSKIMREYQMGTRNSPNDLMSWNADTTRMPYRMHSEYLKHLFLHNDLAEGRYEVHGHAIALNDIQAPMYVLGTVRDHVSPWRSVYKIHVLTDAVIDFVLASSGHNAGIVSEPGHAHRSFQHLPADQRCQSFQQADDWFKAATNETGSWWTHWQAWLSNHSSTTQIKAKAVVDKGLGVAPGSYVFEK</sequence>
<dbReference type="GO" id="GO:0042619">
    <property type="term" value="P:poly-hydroxybutyrate biosynthetic process"/>
    <property type="evidence" value="ECO:0007669"/>
    <property type="project" value="InterPro"/>
</dbReference>
<gene>
    <name evidence="5" type="ORF">DFR42_10935</name>
</gene>
<reference evidence="5 6" key="1">
    <citation type="submission" date="2018-05" db="EMBL/GenBank/DDBJ databases">
        <title>Genomic Encyclopedia of Type Strains, Phase IV (KMG-IV): sequencing the most valuable type-strain genomes for metagenomic binning, comparative biology and taxonomic classification.</title>
        <authorList>
            <person name="Goeker M."/>
        </authorList>
    </citation>
    <scope>NUCLEOTIDE SEQUENCE [LARGE SCALE GENOMIC DNA]</scope>
    <source>
        <strain evidence="5 6">DSM 19792</strain>
    </source>
</reference>
<dbReference type="PANTHER" id="PTHR36837:SF5">
    <property type="entry name" value="POLY-3-HYDROXYBUTYRATE SYNTHASE"/>
    <property type="match status" value="1"/>
</dbReference>
<dbReference type="Pfam" id="PF07167">
    <property type="entry name" value="PhaC_N"/>
    <property type="match status" value="1"/>
</dbReference>
<dbReference type="RefSeq" id="WP_245937044.1">
    <property type="nucleotide sequence ID" value="NZ_QJKB01000009.1"/>
</dbReference>
<protein>
    <submittedName>
        <fullName evidence="5">Polyhydroxyalkanoate synthase</fullName>
    </submittedName>
</protein>
<name>A0A318IXK2_9BURK</name>
<keyword evidence="2" id="KW-0012">Acyltransferase</keyword>
<feature type="domain" description="Poly-beta-hydroxybutyrate polymerase N-terminal" evidence="3">
    <location>
        <begin position="110"/>
        <end position="284"/>
    </location>
</feature>
<evidence type="ECO:0000256" key="1">
    <source>
        <dbReference type="ARBA" id="ARBA00022679"/>
    </source>
</evidence>
<dbReference type="SUPFAM" id="SSF53474">
    <property type="entry name" value="alpha/beta-Hydrolases"/>
    <property type="match status" value="1"/>
</dbReference>
<dbReference type="EMBL" id="QJKB01000009">
    <property type="protein sequence ID" value="PXX39924.1"/>
    <property type="molecule type" value="Genomic_DNA"/>
</dbReference>
<dbReference type="InterPro" id="IPR051321">
    <property type="entry name" value="PHA/PHB_synthase"/>
</dbReference>
<proteinExistence type="predicted"/>
<evidence type="ECO:0000259" key="3">
    <source>
        <dbReference type="Pfam" id="PF07167"/>
    </source>
</evidence>
<comment type="caution">
    <text evidence="5">The sequence shown here is derived from an EMBL/GenBank/DDBJ whole genome shotgun (WGS) entry which is preliminary data.</text>
</comment>
<evidence type="ECO:0000313" key="5">
    <source>
        <dbReference type="EMBL" id="PXX39924.1"/>
    </source>
</evidence>
<evidence type="ECO:0000259" key="4">
    <source>
        <dbReference type="Pfam" id="PF12551"/>
    </source>
</evidence>